<protein>
    <recommendedName>
        <fullName evidence="2">Zinc-type alcohol dehydrogenase-like protein</fullName>
    </recommendedName>
</protein>
<keyword evidence="2" id="KW-0479">Metal-binding</keyword>
<dbReference type="SMART" id="SM00829">
    <property type="entry name" value="PKS_ER"/>
    <property type="match status" value="1"/>
</dbReference>
<dbReference type="SUPFAM" id="SSF51735">
    <property type="entry name" value="NAD(P)-binding Rossmann-fold domains"/>
    <property type="match status" value="1"/>
</dbReference>
<dbReference type="STRING" id="1628148.BI198_04310"/>
<dbReference type="InterPro" id="IPR014182">
    <property type="entry name" value="ADH_Zn_typ-1"/>
</dbReference>
<dbReference type="EMBL" id="MKEK01000001">
    <property type="protein sequence ID" value="OEY68875.1"/>
    <property type="molecule type" value="Genomic_DNA"/>
</dbReference>
<evidence type="ECO:0000259" key="3">
    <source>
        <dbReference type="SMART" id="SM00829"/>
    </source>
</evidence>
<keyword evidence="2" id="KW-0862">Zinc</keyword>
<dbReference type="InterPro" id="IPR011032">
    <property type="entry name" value="GroES-like_sf"/>
</dbReference>
<keyword evidence="5" id="KW-1185">Reference proteome</keyword>
<dbReference type="OrthoDB" id="9785812at2"/>
<dbReference type="RefSeq" id="WP_070048441.1">
    <property type="nucleotide sequence ID" value="NZ_CBCSDO010000003.1"/>
</dbReference>
<evidence type="ECO:0000313" key="4">
    <source>
        <dbReference type="EMBL" id="OEY68875.1"/>
    </source>
</evidence>
<dbReference type="InterPro" id="IPR051603">
    <property type="entry name" value="Zinc-ADH_QOR/CCCR"/>
</dbReference>
<organism evidence="4 5">
    <name type="scientific">Rheinheimera salexigens</name>
    <dbReference type="NCBI Taxonomy" id="1628148"/>
    <lineage>
        <taxon>Bacteria</taxon>
        <taxon>Pseudomonadati</taxon>
        <taxon>Pseudomonadota</taxon>
        <taxon>Gammaproteobacteria</taxon>
        <taxon>Chromatiales</taxon>
        <taxon>Chromatiaceae</taxon>
        <taxon>Rheinheimera</taxon>
    </lineage>
</organism>
<accession>A0A1E7Q3X2</accession>
<dbReference type="Pfam" id="PF13602">
    <property type="entry name" value="ADH_zinc_N_2"/>
    <property type="match status" value="1"/>
</dbReference>
<dbReference type="GO" id="GO:0008270">
    <property type="term" value="F:zinc ion binding"/>
    <property type="evidence" value="ECO:0007669"/>
    <property type="project" value="InterPro"/>
</dbReference>
<dbReference type="Pfam" id="PF08240">
    <property type="entry name" value="ADH_N"/>
    <property type="match status" value="1"/>
</dbReference>
<evidence type="ECO:0000256" key="2">
    <source>
        <dbReference type="RuleBase" id="RU364000"/>
    </source>
</evidence>
<proteinExistence type="inferred from homology"/>
<dbReference type="InterPro" id="IPR036291">
    <property type="entry name" value="NAD(P)-bd_dom_sf"/>
</dbReference>
<reference evidence="5" key="1">
    <citation type="submission" date="2016-09" db="EMBL/GenBank/DDBJ databases">
        <authorList>
            <person name="Wan X."/>
            <person name="Hou S."/>
        </authorList>
    </citation>
    <scope>NUCLEOTIDE SEQUENCE [LARGE SCALE GENOMIC DNA]</scope>
    <source>
        <strain evidence="5">KH87</strain>
    </source>
</reference>
<dbReference type="Gene3D" id="3.90.180.10">
    <property type="entry name" value="Medium-chain alcohol dehydrogenases, catalytic domain"/>
    <property type="match status" value="1"/>
</dbReference>
<comment type="caution">
    <text evidence="4">The sequence shown here is derived from an EMBL/GenBank/DDBJ whole genome shotgun (WGS) entry which is preliminary data.</text>
</comment>
<evidence type="ECO:0000313" key="5">
    <source>
        <dbReference type="Proteomes" id="UP000242258"/>
    </source>
</evidence>
<dbReference type="PANTHER" id="PTHR44154:SF1">
    <property type="entry name" value="QUINONE OXIDOREDUCTASE"/>
    <property type="match status" value="1"/>
</dbReference>
<dbReference type="CDD" id="cd08252">
    <property type="entry name" value="AL_MDR"/>
    <property type="match status" value="1"/>
</dbReference>
<evidence type="ECO:0000256" key="1">
    <source>
        <dbReference type="ARBA" id="ARBA00022857"/>
    </source>
</evidence>
<dbReference type="PANTHER" id="PTHR44154">
    <property type="entry name" value="QUINONE OXIDOREDUCTASE"/>
    <property type="match status" value="1"/>
</dbReference>
<dbReference type="Gene3D" id="3.40.50.720">
    <property type="entry name" value="NAD(P)-binding Rossmann-like Domain"/>
    <property type="match status" value="1"/>
</dbReference>
<dbReference type="Proteomes" id="UP000242258">
    <property type="component" value="Unassembled WGS sequence"/>
</dbReference>
<dbReference type="GO" id="GO:0016491">
    <property type="term" value="F:oxidoreductase activity"/>
    <property type="evidence" value="ECO:0007669"/>
    <property type="project" value="UniProtKB-KW"/>
</dbReference>
<keyword evidence="2" id="KW-0560">Oxidoreductase</keyword>
<dbReference type="SUPFAM" id="SSF50129">
    <property type="entry name" value="GroES-like"/>
    <property type="match status" value="1"/>
</dbReference>
<dbReference type="InterPro" id="IPR013154">
    <property type="entry name" value="ADH-like_N"/>
</dbReference>
<sequence length="340" mass="36919">MKAVGYQVSLPASDEQALLDINLPDPIASGHDILVRVQAVSVNPVDTKIRTRAQPEQGQYKVLGWDAAGEVVAVGENVSLFKPGDKVFYAGSLTRAGSNSELQLVDERIAAIMPDNLSYAEAAALPLTAITAWEILFDRLELQQPSLKYPRPVLLIVGAAGGVGSILVQLARQLTTATVIATASREESKQWVTELGAHYVLDHSKPMPEQLKALDLTHVTHVASLTHTDQHYAELVTMLAPQGKLALIDDPVGGLDIMPLKQKSISLHWEFMFTRSMFGTADMQQQHHLLTDLSRLIQQGQIKTTLKQVSGAINAANLRQAHLQIEAGNAIGKIVLAGWE</sequence>
<comment type="similarity">
    <text evidence="2">Belongs to the zinc-containing alcohol dehydrogenase family. Quinone oxidoreductase subfamily.</text>
</comment>
<gene>
    <name evidence="4" type="ORF">BI198_04310</name>
</gene>
<dbReference type="NCBIfam" id="TIGR02817">
    <property type="entry name" value="adh_fam_1"/>
    <property type="match status" value="1"/>
</dbReference>
<dbReference type="InterPro" id="IPR020843">
    <property type="entry name" value="ER"/>
</dbReference>
<feature type="domain" description="Enoyl reductase (ER)" evidence="3">
    <location>
        <begin position="12"/>
        <end position="336"/>
    </location>
</feature>
<keyword evidence="1" id="KW-0521">NADP</keyword>
<name>A0A1E7Q3X2_9GAMM</name>
<dbReference type="AlphaFoldDB" id="A0A1E7Q3X2"/>